<proteinExistence type="predicted"/>
<reference evidence="3" key="1">
    <citation type="journal article" date="2019" name="Int. J. Syst. Evol. Microbiol.">
        <title>The Global Catalogue of Microorganisms (GCM) 10K type strain sequencing project: providing services to taxonomists for standard genome sequencing and annotation.</title>
        <authorList>
            <consortium name="The Broad Institute Genomics Platform"/>
            <consortium name="The Broad Institute Genome Sequencing Center for Infectious Disease"/>
            <person name="Wu L."/>
            <person name="Ma J."/>
        </authorList>
    </citation>
    <scope>NUCLEOTIDE SEQUENCE [LARGE SCALE GENOMIC DNA]</scope>
    <source>
        <strain evidence="3">CCUG 55585</strain>
    </source>
</reference>
<gene>
    <name evidence="2" type="ORF">ACFQ0E_12970</name>
</gene>
<protein>
    <recommendedName>
        <fullName evidence="4">Adhesin domain-containing protein</fullName>
    </recommendedName>
</protein>
<sequence length="278" mass="29681">MMRCAVLPLLSMMLLAAGAPHARAQDGSAPVQEGAEAQMAEPIRQDQSFKLSAGVPIAVVNPYGSVFMRFGGYEHQLDIRSTIQQPEGAATFGFAPAVRDGRFVVAPTLPAGVALAQGQRIDLVLYVPQGHALSVDAAIGDIEARGLRSDIDLKTGPGRIQVIGTQGTVQAQSDEGRIEVSLQDGARAGSLQRFTSRTGSVTLNVGDRLDAEVTLSTSHQFATDYSLTVRHLDGQEPNKTATAIVGQPKAGDQKARIEMRSLLNELRLQRRGVFIDPE</sequence>
<name>A0ABW2YDQ4_9GAMM</name>
<evidence type="ECO:0000256" key="1">
    <source>
        <dbReference type="SAM" id="SignalP"/>
    </source>
</evidence>
<feature type="signal peptide" evidence="1">
    <location>
        <begin position="1"/>
        <end position="24"/>
    </location>
</feature>
<dbReference type="Proteomes" id="UP001597110">
    <property type="component" value="Unassembled WGS sequence"/>
</dbReference>
<keyword evidence="1" id="KW-0732">Signal</keyword>
<accession>A0ABW2YDQ4</accession>
<evidence type="ECO:0000313" key="2">
    <source>
        <dbReference type="EMBL" id="MFD0726506.1"/>
    </source>
</evidence>
<comment type="caution">
    <text evidence="2">The sequence shown here is derived from an EMBL/GenBank/DDBJ whole genome shotgun (WGS) entry which is preliminary data.</text>
</comment>
<dbReference type="EMBL" id="JBHTIF010000002">
    <property type="protein sequence ID" value="MFD0726506.1"/>
    <property type="molecule type" value="Genomic_DNA"/>
</dbReference>
<evidence type="ECO:0008006" key="4">
    <source>
        <dbReference type="Google" id="ProtNLM"/>
    </source>
</evidence>
<organism evidence="2 3">
    <name type="scientific">Lysobacter brunescens</name>
    <dbReference type="NCBI Taxonomy" id="262323"/>
    <lineage>
        <taxon>Bacteria</taxon>
        <taxon>Pseudomonadati</taxon>
        <taxon>Pseudomonadota</taxon>
        <taxon>Gammaproteobacteria</taxon>
        <taxon>Lysobacterales</taxon>
        <taxon>Lysobacteraceae</taxon>
        <taxon>Lysobacter</taxon>
    </lineage>
</organism>
<keyword evidence="3" id="KW-1185">Reference proteome</keyword>
<evidence type="ECO:0000313" key="3">
    <source>
        <dbReference type="Proteomes" id="UP001597110"/>
    </source>
</evidence>
<feature type="chain" id="PRO_5047540959" description="Adhesin domain-containing protein" evidence="1">
    <location>
        <begin position="25"/>
        <end position="278"/>
    </location>
</feature>